<dbReference type="AlphaFoldDB" id="A0A1C7M2K1"/>
<protein>
    <submittedName>
        <fullName evidence="1">Uncharacterized protein</fullName>
    </submittedName>
</protein>
<accession>A0A1C7M2K1</accession>
<evidence type="ECO:0000313" key="2">
    <source>
        <dbReference type="Proteomes" id="UP000092993"/>
    </source>
</evidence>
<evidence type="ECO:0000313" key="1">
    <source>
        <dbReference type="EMBL" id="OBZ71105.1"/>
    </source>
</evidence>
<dbReference type="EMBL" id="LUGG01000011">
    <property type="protein sequence ID" value="OBZ71105.1"/>
    <property type="molecule type" value="Genomic_DNA"/>
</dbReference>
<sequence>MLSNPNDGSPKIGTTNQTLGVLGLASDDVFVLVATWPSRFCSLRSHAFWPHSDISPATDANGNVVMRSAEFTDGAIIFPLPFKCNVRPRSRHVRDIIAEAVNTH</sequence>
<keyword evidence="2" id="KW-1185">Reference proteome</keyword>
<comment type="caution">
    <text evidence="1">The sequence shown here is derived from an EMBL/GenBank/DDBJ whole genome shotgun (WGS) entry which is preliminary data.</text>
</comment>
<proteinExistence type="predicted"/>
<dbReference type="Proteomes" id="UP000092993">
    <property type="component" value="Unassembled WGS sequence"/>
</dbReference>
<name>A0A1C7M2K1_GRIFR</name>
<gene>
    <name evidence="1" type="ORF">A0H81_08928</name>
</gene>
<reference evidence="1 2" key="1">
    <citation type="submission" date="2016-03" db="EMBL/GenBank/DDBJ databases">
        <title>Whole genome sequencing of Grifola frondosa 9006-11.</title>
        <authorList>
            <person name="Min B."/>
            <person name="Park H."/>
            <person name="Kim J.-G."/>
            <person name="Cho H."/>
            <person name="Oh Y.-L."/>
            <person name="Kong W.-S."/>
            <person name="Choi I.-G."/>
        </authorList>
    </citation>
    <scope>NUCLEOTIDE SEQUENCE [LARGE SCALE GENOMIC DNA]</scope>
    <source>
        <strain evidence="1 2">9006-11</strain>
    </source>
</reference>
<organism evidence="1 2">
    <name type="scientific">Grifola frondosa</name>
    <name type="common">Maitake</name>
    <name type="synonym">Polyporus frondosus</name>
    <dbReference type="NCBI Taxonomy" id="5627"/>
    <lineage>
        <taxon>Eukaryota</taxon>
        <taxon>Fungi</taxon>
        <taxon>Dikarya</taxon>
        <taxon>Basidiomycota</taxon>
        <taxon>Agaricomycotina</taxon>
        <taxon>Agaricomycetes</taxon>
        <taxon>Polyporales</taxon>
        <taxon>Grifolaceae</taxon>
        <taxon>Grifola</taxon>
    </lineage>
</organism>
<dbReference type="OrthoDB" id="2789670at2759"/>